<dbReference type="Proteomes" id="UP000663193">
    <property type="component" value="Chromosome 4"/>
</dbReference>
<dbReference type="AlphaFoldDB" id="A0A7U2EW61"/>
<proteinExistence type="predicted"/>
<organism evidence="2 3">
    <name type="scientific">Phaeosphaeria nodorum (strain SN15 / ATCC MYA-4574 / FGSC 10173)</name>
    <name type="common">Glume blotch fungus</name>
    <name type="synonym">Parastagonospora nodorum</name>
    <dbReference type="NCBI Taxonomy" id="321614"/>
    <lineage>
        <taxon>Eukaryota</taxon>
        <taxon>Fungi</taxon>
        <taxon>Dikarya</taxon>
        <taxon>Ascomycota</taxon>
        <taxon>Pezizomycotina</taxon>
        <taxon>Dothideomycetes</taxon>
        <taxon>Pleosporomycetidae</taxon>
        <taxon>Pleosporales</taxon>
        <taxon>Pleosporineae</taxon>
        <taxon>Phaeosphaeriaceae</taxon>
        <taxon>Parastagonospora</taxon>
    </lineage>
</organism>
<name>A0A7U2EW61_PHANO</name>
<feature type="region of interest" description="Disordered" evidence="1">
    <location>
        <begin position="1"/>
        <end position="36"/>
    </location>
</feature>
<reference evidence="3" key="1">
    <citation type="journal article" date="2021" name="BMC Genomics">
        <title>Chromosome-level genome assembly and manually-curated proteome of model necrotroph Parastagonospora nodorum Sn15 reveals a genome-wide trove of candidate effector homologs, and redundancy of virulence-related functions within an accessory chromosome.</title>
        <authorList>
            <person name="Bertazzoni S."/>
            <person name="Jones D.A.B."/>
            <person name="Phan H.T."/>
            <person name="Tan K.-C."/>
            <person name="Hane J.K."/>
        </authorList>
    </citation>
    <scope>NUCLEOTIDE SEQUENCE [LARGE SCALE GENOMIC DNA]</scope>
    <source>
        <strain evidence="3">SN15 / ATCC MYA-4574 / FGSC 10173)</strain>
    </source>
</reference>
<evidence type="ECO:0000313" key="2">
    <source>
        <dbReference type="EMBL" id="QRC94226.1"/>
    </source>
</evidence>
<keyword evidence="3" id="KW-1185">Reference proteome</keyword>
<accession>A0A7U2EW61</accession>
<sequence>MSAVRGSSGSLRKVQTRQRPLYPGSCHDSREKSPRKHCLPTTWSYGIAYPVSMWIDPQLHHNEKPLKYFCPGLTAYLIHVSLLSTSRRPLALFNITKFCTKPRL</sequence>
<protein>
    <submittedName>
        <fullName evidence="2">Uncharacterized protein</fullName>
    </submittedName>
</protein>
<dbReference type="EMBL" id="CP069026">
    <property type="protein sequence ID" value="QRC94226.1"/>
    <property type="molecule type" value="Genomic_DNA"/>
</dbReference>
<evidence type="ECO:0000256" key="1">
    <source>
        <dbReference type="SAM" id="MobiDB-lite"/>
    </source>
</evidence>
<dbReference type="VEuPathDB" id="FungiDB:JI435_405410"/>
<evidence type="ECO:0000313" key="3">
    <source>
        <dbReference type="Proteomes" id="UP000663193"/>
    </source>
</evidence>
<feature type="compositionally biased region" description="Polar residues" evidence="1">
    <location>
        <begin position="1"/>
        <end position="10"/>
    </location>
</feature>
<gene>
    <name evidence="2" type="ORF">JI435_405410</name>
</gene>